<dbReference type="PANTHER" id="PTHR20872:SF1">
    <property type="entry name" value="F-BOX DOMAIN-CONTAINING PROTEIN"/>
    <property type="match status" value="1"/>
</dbReference>
<evidence type="ECO:0000259" key="4">
    <source>
        <dbReference type="Pfam" id="PF12937"/>
    </source>
</evidence>
<dbReference type="RefSeq" id="XP_013383570.1">
    <property type="nucleotide sequence ID" value="XM_013528116.1"/>
</dbReference>
<evidence type="ECO:0000313" key="6">
    <source>
        <dbReference type="RefSeq" id="XP_013383568.1"/>
    </source>
</evidence>
<dbReference type="AlphaFoldDB" id="A0A1S3HEW2"/>
<dbReference type="RefSeq" id="XP_013383569.1">
    <property type="nucleotide sequence ID" value="XM_013528115.1"/>
</dbReference>
<dbReference type="FunFam" id="3.80.10.10:FF:000260">
    <property type="entry name" value="F-box/LRR-repeat protein 8"/>
    <property type="match status" value="1"/>
</dbReference>
<dbReference type="InterPro" id="IPR032675">
    <property type="entry name" value="LRR_dom_sf"/>
</dbReference>
<keyword evidence="5" id="KW-1185">Reference proteome</keyword>
<evidence type="ECO:0000313" key="5">
    <source>
        <dbReference type="Proteomes" id="UP000085678"/>
    </source>
</evidence>
<protein>
    <recommendedName>
        <fullName evidence="2">F-box/LRR-repeat protein 8</fullName>
    </recommendedName>
    <alternativeName>
        <fullName evidence="3">F-box and leucine-rich repeat protein 8</fullName>
    </alternativeName>
</protein>
<dbReference type="Gene3D" id="1.20.1280.50">
    <property type="match status" value="1"/>
</dbReference>
<evidence type="ECO:0000313" key="8">
    <source>
        <dbReference type="RefSeq" id="XP_013383570.1"/>
    </source>
</evidence>
<accession>A0A1S3HEW2</accession>
<evidence type="ECO:0000256" key="2">
    <source>
        <dbReference type="ARBA" id="ARBA00070268"/>
    </source>
</evidence>
<dbReference type="GeneID" id="106153957"/>
<organism evidence="5 7">
    <name type="scientific">Lingula anatina</name>
    <name type="common">Brachiopod</name>
    <name type="synonym">Lingula unguis</name>
    <dbReference type="NCBI Taxonomy" id="7574"/>
    <lineage>
        <taxon>Eukaryota</taxon>
        <taxon>Metazoa</taxon>
        <taxon>Spiralia</taxon>
        <taxon>Lophotrochozoa</taxon>
        <taxon>Brachiopoda</taxon>
        <taxon>Linguliformea</taxon>
        <taxon>Lingulata</taxon>
        <taxon>Lingulida</taxon>
        <taxon>Linguloidea</taxon>
        <taxon>Lingulidae</taxon>
        <taxon>Lingula</taxon>
    </lineage>
</organism>
<dbReference type="Proteomes" id="UP000085678">
    <property type="component" value="Unplaced"/>
</dbReference>
<evidence type="ECO:0000256" key="1">
    <source>
        <dbReference type="ARBA" id="ARBA00022786"/>
    </source>
</evidence>
<keyword evidence="1" id="KW-0833">Ubl conjugation pathway</keyword>
<dbReference type="KEGG" id="lak:106153957"/>
<gene>
    <name evidence="6 7 8" type="primary">LOC106153957</name>
</gene>
<dbReference type="OrthoDB" id="3219396at2759"/>
<evidence type="ECO:0000256" key="3">
    <source>
        <dbReference type="ARBA" id="ARBA00077971"/>
    </source>
</evidence>
<dbReference type="Pfam" id="PF12937">
    <property type="entry name" value="F-box-like"/>
    <property type="match status" value="1"/>
</dbReference>
<dbReference type="SUPFAM" id="SSF52047">
    <property type="entry name" value="RNI-like"/>
    <property type="match status" value="1"/>
</dbReference>
<dbReference type="Gene3D" id="3.80.10.10">
    <property type="entry name" value="Ribonuclease Inhibitor"/>
    <property type="match status" value="1"/>
</dbReference>
<dbReference type="InterPro" id="IPR036047">
    <property type="entry name" value="F-box-like_dom_sf"/>
</dbReference>
<dbReference type="RefSeq" id="XP_013383568.1">
    <property type="nucleotide sequence ID" value="XM_013528114.1"/>
</dbReference>
<dbReference type="STRING" id="7574.A0A1S3HEW2"/>
<dbReference type="InterPro" id="IPR001810">
    <property type="entry name" value="F-box_dom"/>
</dbReference>
<reference evidence="6 7" key="1">
    <citation type="submission" date="2025-04" db="UniProtKB">
        <authorList>
            <consortium name="RefSeq"/>
        </authorList>
    </citation>
    <scope>IDENTIFICATION</scope>
    <source>
        <tissue evidence="6 7">Gonads</tissue>
    </source>
</reference>
<name>A0A1S3HEW2_LINAN</name>
<sequence length="386" mass="44514">MASSQDWSSLPEHVVVKIFTCLTLGDRYNAALTCRDWLHCFSLPYLWRHFDYYFYTKSQERLVKSVQLYGQSMKSVYIELDQGEAENRDNACKVLTGLAKLPHRRLQRIRIKCTGENPLFYVGQEFKEALTDLFGQVANGQGLSNQLLEVDLSGLPVAYDDSVFDVLSQNHPNLERLNILNSILVCKVTPQCVLRLVTRCRKLKEIQVFYSSMSEDILEAFTEGNRIPLQHLSMKCRREEKYGRDLSDDMWKRVVQALPDLHVTLAFDNTCPLHKVSQIMNPQIPVSVLRLETFTRIYEEVNLATDFYHDSLEKLVLQTRPSAELNKALLRLSSCCPKLRALHVFCVLDRACIEKIHADHPILKEKGSYTLKDTMEPHPWISGRDC</sequence>
<dbReference type="FunFam" id="1.20.1280.50:FF:000005">
    <property type="entry name" value="F-box/LRR-repeat protein 3 isoform X1"/>
    <property type="match status" value="1"/>
</dbReference>
<proteinExistence type="predicted"/>
<dbReference type="PANTHER" id="PTHR20872">
    <property type="match status" value="1"/>
</dbReference>
<evidence type="ECO:0000313" key="7">
    <source>
        <dbReference type="RefSeq" id="XP_013383569.1"/>
    </source>
</evidence>
<feature type="domain" description="F-box" evidence="4">
    <location>
        <begin position="7"/>
        <end position="51"/>
    </location>
</feature>
<dbReference type="SUPFAM" id="SSF81383">
    <property type="entry name" value="F-box domain"/>
    <property type="match status" value="1"/>
</dbReference>